<dbReference type="GeneID" id="24438219"/>
<keyword evidence="1" id="KW-1133">Transmembrane helix</keyword>
<evidence type="ECO:0000313" key="2">
    <source>
        <dbReference type="EMBL" id="EWS73755.1"/>
    </source>
</evidence>
<keyword evidence="1" id="KW-0472">Membrane</keyword>
<keyword evidence="3" id="KW-1185">Reference proteome</keyword>
<protein>
    <submittedName>
        <fullName evidence="2">Transmembrane protein, putative</fullName>
    </submittedName>
</protein>
<keyword evidence="1 2" id="KW-0812">Transmembrane</keyword>
<sequence>MIKYLRSKILEFYGSYQHNYLYLQCCQSTHGQLGILYRMYCICLLVLKNQLYIVTIYNLPFIFTQYFKYLIQLLLFFNQVILSQIMIQNRQSLIRSKHNNQKSYLQKYKERKSKILI</sequence>
<evidence type="ECO:0000256" key="1">
    <source>
        <dbReference type="SAM" id="Phobius"/>
    </source>
</evidence>
<proteinExistence type="predicted"/>
<reference evidence="3" key="1">
    <citation type="journal article" date="2006" name="PLoS Biol.">
        <title>Macronuclear genome sequence of the ciliate Tetrahymena thermophila, a model eukaryote.</title>
        <authorList>
            <person name="Eisen J.A."/>
            <person name="Coyne R.S."/>
            <person name="Wu M."/>
            <person name="Wu D."/>
            <person name="Thiagarajan M."/>
            <person name="Wortman J.R."/>
            <person name="Badger J.H."/>
            <person name="Ren Q."/>
            <person name="Amedeo P."/>
            <person name="Jones K.M."/>
            <person name="Tallon L.J."/>
            <person name="Delcher A.L."/>
            <person name="Salzberg S.L."/>
            <person name="Silva J.C."/>
            <person name="Haas B.J."/>
            <person name="Majoros W.H."/>
            <person name="Farzad M."/>
            <person name="Carlton J.M."/>
            <person name="Smith R.K. Jr."/>
            <person name="Garg J."/>
            <person name="Pearlman R.E."/>
            <person name="Karrer K.M."/>
            <person name="Sun L."/>
            <person name="Manning G."/>
            <person name="Elde N.C."/>
            <person name="Turkewitz A.P."/>
            <person name="Asai D.J."/>
            <person name="Wilkes D.E."/>
            <person name="Wang Y."/>
            <person name="Cai H."/>
            <person name="Collins K."/>
            <person name="Stewart B.A."/>
            <person name="Lee S.R."/>
            <person name="Wilamowska K."/>
            <person name="Weinberg Z."/>
            <person name="Ruzzo W.L."/>
            <person name="Wloga D."/>
            <person name="Gaertig J."/>
            <person name="Frankel J."/>
            <person name="Tsao C.-C."/>
            <person name="Gorovsky M.A."/>
            <person name="Keeling P.J."/>
            <person name="Waller R.F."/>
            <person name="Patron N.J."/>
            <person name="Cherry J.M."/>
            <person name="Stover N.A."/>
            <person name="Krieger C.J."/>
            <person name="del Toro C."/>
            <person name="Ryder H.F."/>
            <person name="Williamson S.C."/>
            <person name="Barbeau R.A."/>
            <person name="Hamilton E.P."/>
            <person name="Orias E."/>
        </authorList>
    </citation>
    <scope>NUCLEOTIDE SEQUENCE [LARGE SCALE GENOMIC DNA]</scope>
    <source>
        <strain evidence="3">SB210</strain>
    </source>
</reference>
<dbReference type="Proteomes" id="UP000009168">
    <property type="component" value="Unassembled WGS sequence"/>
</dbReference>
<name>W7X384_TETTS</name>
<evidence type="ECO:0000313" key="3">
    <source>
        <dbReference type="Proteomes" id="UP000009168"/>
    </source>
</evidence>
<organism evidence="2 3">
    <name type="scientific">Tetrahymena thermophila (strain SB210)</name>
    <dbReference type="NCBI Taxonomy" id="312017"/>
    <lineage>
        <taxon>Eukaryota</taxon>
        <taxon>Sar</taxon>
        <taxon>Alveolata</taxon>
        <taxon>Ciliophora</taxon>
        <taxon>Intramacronucleata</taxon>
        <taxon>Oligohymenophorea</taxon>
        <taxon>Hymenostomatida</taxon>
        <taxon>Tetrahymenina</taxon>
        <taxon>Tetrahymenidae</taxon>
        <taxon>Tetrahymena</taxon>
    </lineage>
</organism>
<feature type="transmembrane region" description="Helical" evidence="1">
    <location>
        <begin position="69"/>
        <end position="87"/>
    </location>
</feature>
<dbReference type="EMBL" id="GG662651">
    <property type="protein sequence ID" value="EWS73755.1"/>
    <property type="molecule type" value="Genomic_DNA"/>
</dbReference>
<dbReference type="InParanoid" id="W7X384"/>
<dbReference type="AlphaFoldDB" id="W7X384"/>
<dbReference type="RefSeq" id="XP_012653719.1">
    <property type="nucleotide sequence ID" value="XM_012798265.1"/>
</dbReference>
<accession>W7X384</accession>
<dbReference type="KEGG" id="tet:TTHERM_000289489"/>
<gene>
    <name evidence="2" type="ORF">TTHERM_000289489</name>
</gene>
<feature type="transmembrane region" description="Helical" evidence="1">
    <location>
        <begin position="39"/>
        <end position="63"/>
    </location>
</feature>